<dbReference type="AlphaFoldDB" id="A0AAV9IHL3"/>
<dbReference type="InterPro" id="IPR029044">
    <property type="entry name" value="Nucleotide-diphossugar_trans"/>
</dbReference>
<evidence type="ECO:0000256" key="2">
    <source>
        <dbReference type="ARBA" id="ARBA00022695"/>
    </source>
</evidence>
<dbReference type="GO" id="GO:0008690">
    <property type="term" value="F:3-deoxy-manno-octulosonate cytidylyltransferase activity"/>
    <property type="evidence" value="ECO:0007669"/>
    <property type="project" value="InterPro"/>
</dbReference>
<evidence type="ECO:0000313" key="4">
    <source>
        <dbReference type="Proteomes" id="UP001300502"/>
    </source>
</evidence>
<dbReference type="PANTHER" id="PTHR42866">
    <property type="entry name" value="3-DEOXY-MANNO-OCTULOSONATE CYTIDYLYLTRANSFERASE"/>
    <property type="match status" value="1"/>
</dbReference>
<protein>
    <recommendedName>
        <fullName evidence="5">3-deoxy-manno-octulosonate cytidylyltransferase</fullName>
    </recommendedName>
</protein>
<sequence length="291" mass="32835">MSPADGNSCGGCSVLAVIPARFASSRFPGKPLALLRGIPVIAWVLDAVKKAKLVNRVLVATDSIDIANEIKSRGGLACMTSSRCKSGTERVVEAVNNYYRQQQTQDWNQLRVVVNVQGDEPAVQPEHIDIAVQSLLLSPDDSQNISISTLATPFQSEEEWKNPDNVKVVCNSQHEALYFSRSPIPFFHQDAKVTFPHTFYLRHVVRIASTQKMFLVLIPYEGIYAFRKSFIQQIPQLTTSPLESLERLEQLTWIYHQKKIRVHLVPHAWRGVDRPQDLAFLEKHLPSNQHS</sequence>
<dbReference type="GO" id="GO:0005829">
    <property type="term" value="C:cytosol"/>
    <property type="evidence" value="ECO:0007669"/>
    <property type="project" value="TreeGrafter"/>
</dbReference>
<keyword evidence="2" id="KW-0548">Nucleotidyltransferase</keyword>
<dbReference type="NCBIfam" id="TIGR00466">
    <property type="entry name" value="kdsB"/>
    <property type="match status" value="1"/>
</dbReference>
<accession>A0AAV9IHL3</accession>
<dbReference type="Gene3D" id="3.90.550.10">
    <property type="entry name" value="Spore Coat Polysaccharide Biosynthesis Protein SpsA, Chain A"/>
    <property type="match status" value="1"/>
</dbReference>
<proteinExistence type="predicted"/>
<reference evidence="3 4" key="1">
    <citation type="submission" date="2022-07" db="EMBL/GenBank/DDBJ databases">
        <title>Genome-wide signatures of adaptation to extreme environments.</title>
        <authorList>
            <person name="Cho C.H."/>
            <person name="Yoon H.S."/>
        </authorList>
    </citation>
    <scope>NUCLEOTIDE SEQUENCE [LARGE SCALE GENOMIC DNA]</scope>
    <source>
        <strain evidence="3 4">108.79 E11</strain>
    </source>
</reference>
<dbReference type="Proteomes" id="UP001300502">
    <property type="component" value="Unassembled WGS sequence"/>
</dbReference>
<dbReference type="InterPro" id="IPR004528">
    <property type="entry name" value="KdsB"/>
</dbReference>
<comment type="caution">
    <text evidence="3">The sequence shown here is derived from an EMBL/GenBank/DDBJ whole genome shotgun (WGS) entry which is preliminary data.</text>
</comment>
<keyword evidence="1" id="KW-0808">Transferase</keyword>
<evidence type="ECO:0008006" key="5">
    <source>
        <dbReference type="Google" id="ProtNLM"/>
    </source>
</evidence>
<gene>
    <name evidence="3" type="ORF">GAYE_SCF29G4831</name>
</gene>
<dbReference type="CDD" id="cd02517">
    <property type="entry name" value="CMP-KDO-Synthetase"/>
    <property type="match status" value="1"/>
</dbReference>
<dbReference type="Pfam" id="PF02348">
    <property type="entry name" value="CTP_transf_3"/>
    <property type="match status" value="1"/>
</dbReference>
<name>A0AAV9IHL3_9RHOD</name>
<dbReference type="InterPro" id="IPR003329">
    <property type="entry name" value="Cytidylyl_trans"/>
</dbReference>
<organism evidence="3 4">
    <name type="scientific">Galdieria yellowstonensis</name>
    <dbReference type="NCBI Taxonomy" id="3028027"/>
    <lineage>
        <taxon>Eukaryota</taxon>
        <taxon>Rhodophyta</taxon>
        <taxon>Bangiophyceae</taxon>
        <taxon>Galdieriales</taxon>
        <taxon>Galdieriaceae</taxon>
        <taxon>Galdieria</taxon>
    </lineage>
</organism>
<dbReference type="NCBIfam" id="NF003952">
    <property type="entry name" value="PRK05450.1-5"/>
    <property type="match status" value="1"/>
</dbReference>
<dbReference type="EMBL" id="JANCYU010000045">
    <property type="protein sequence ID" value="KAK4526912.1"/>
    <property type="molecule type" value="Genomic_DNA"/>
</dbReference>
<evidence type="ECO:0000313" key="3">
    <source>
        <dbReference type="EMBL" id="KAK4526912.1"/>
    </source>
</evidence>
<keyword evidence="4" id="KW-1185">Reference proteome</keyword>
<evidence type="ECO:0000256" key="1">
    <source>
        <dbReference type="ARBA" id="ARBA00022679"/>
    </source>
</evidence>
<dbReference type="PANTHER" id="PTHR42866:SF2">
    <property type="entry name" value="3-DEOXY-MANNO-OCTULOSONATE CYTIDYLYLTRANSFERASE, MITOCHONDRIAL"/>
    <property type="match status" value="1"/>
</dbReference>
<dbReference type="SUPFAM" id="SSF53448">
    <property type="entry name" value="Nucleotide-diphospho-sugar transferases"/>
    <property type="match status" value="1"/>
</dbReference>